<comment type="caution">
    <text evidence="2">The sequence shown here is derived from an EMBL/GenBank/DDBJ whole genome shotgun (WGS) entry which is preliminary data.</text>
</comment>
<feature type="region of interest" description="Disordered" evidence="1">
    <location>
        <begin position="78"/>
        <end position="102"/>
    </location>
</feature>
<accession>A0A0F0KNH0</accession>
<proteinExistence type="predicted"/>
<evidence type="ECO:0000313" key="2">
    <source>
        <dbReference type="EMBL" id="KJL22452.1"/>
    </source>
</evidence>
<organism evidence="2 3">
    <name type="scientific">Microbacterium oxydans</name>
    <dbReference type="NCBI Taxonomy" id="82380"/>
    <lineage>
        <taxon>Bacteria</taxon>
        <taxon>Bacillati</taxon>
        <taxon>Actinomycetota</taxon>
        <taxon>Actinomycetes</taxon>
        <taxon>Micrococcales</taxon>
        <taxon>Microbacteriaceae</taxon>
        <taxon>Microbacterium</taxon>
    </lineage>
</organism>
<protein>
    <submittedName>
        <fullName evidence="2">Uncharacterized protein</fullName>
    </submittedName>
</protein>
<dbReference type="RefSeq" id="WP_045263665.1">
    <property type="nucleotide sequence ID" value="NZ_JYIV01000025.1"/>
</dbReference>
<dbReference type="EMBL" id="JYIV01000025">
    <property type="protein sequence ID" value="KJL22452.1"/>
    <property type="molecule type" value="Genomic_DNA"/>
</dbReference>
<dbReference type="AlphaFoldDB" id="A0A0F0KNH0"/>
<feature type="compositionally biased region" description="Pro residues" evidence="1">
    <location>
        <begin position="83"/>
        <end position="92"/>
    </location>
</feature>
<dbReference type="OrthoDB" id="5071020at2"/>
<dbReference type="Proteomes" id="UP000033725">
    <property type="component" value="Unassembled WGS sequence"/>
</dbReference>
<name>A0A0F0KNH0_9MICO</name>
<evidence type="ECO:0000256" key="1">
    <source>
        <dbReference type="SAM" id="MobiDB-lite"/>
    </source>
</evidence>
<sequence length="102" mass="11681">MDRVPGSRFALEQVSTTDWAVVDLQYPEVDHRRVVCRVYEDAPTEVEVLWLRDLPLALRYSSVDDVLTAVQRFHDTSRATRPIPIPRMPPPTGRAGRGTRPR</sequence>
<gene>
    <name evidence="2" type="ORF">RN51_01766</name>
</gene>
<dbReference type="PATRIC" id="fig|82380.10.peg.1775"/>
<evidence type="ECO:0000313" key="3">
    <source>
        <dbReference type="Proteomes" id="UP000033725"/>
    </source>
</evidence>
<reference evidence="2 3" key="1">
    <citation type="submission" date="2015-02" db="EMBL/GenBank/DDBJ databases">
        <title>Draft genome sequences of ten Microbacterium spp. with emphasis on heavy metal contaminated environments.</title>
        <authorList>
            <person name="Corretto E."/>
        </authorList>
    </citation>
    <scope>NUCLEOTIDE SEQUENCE [LARGE SCALE GENOMIC DNA]</scope>
    <source>
        <strain evidence="2 3">BEL163</strain>
    </source>
</reference>